<gene>
    <name evidence="1" type="ORF">DSOL_2970</name>
</gene>
<organism evidence="1 2">
    <name type="scientific">Desulfosporosinus metallidurans</name>
    <dbReference type="NCBI Taxonomy" id="1888891"/>
    <lineage>
        <taxon>Bacteria</taxon>
        <taxon>Bacillati</taxon>
        <taxon>Bacillota</taxon>
        <taxon>Clostridia</taxon>
        <taxon>Eubacteriales</taxon>
        <taxon>Desulfitobacteriaceae</taxon>
        <taxon>Desulfosporosinus</taxon>
    </lineage>
</organism>
<keyword evidence="2" id="KW-1185">Reference proteome</keyword>
<proteinExistence type="predicted"/>
<comment type="caution">
    <text evidence="1">The sequence shown here is derived from an EMBL/GenBank/DDBJ whole genome shotgun (WGS) entry which is preliminary data.</text>
</comment>
<dbReference type="EMBL" id="MLBF01000023">
    <property type="protein sequence ID" value="OLN30628.1"/>
    <property type="molecule type" value="Genomic_DNA"/>
</dbReference>
<dbReference type="RefSeq" id="WP_170871512.1">
    <property type="nucleotide sequence ID" value="NZ_MLBF01000023.1"/>
</dbReference>
<evidence type="ECO:0000313" key="2">
    <source>
        <dbReference type="Proteomes" id="UP000186102"/>
    </source>
</evidence>
<sequence length="57" mass="6501">MCAGGVVLFRKREDGKVRSVDLSKGFYYSYAHSFLSGLKQLDRRFLTVGKEASQKIR</sequence>
<accession>A0A1Q8QTR5</accession>
<dbReference type="Proteomes" id="UP000186102">
    <property type="component" value="Unassembled WGS sequence"/>
</dbReference>
<reference evidence="1 2" key="1">
    <citation type="submission" date="2016-09" db="EMBL/GenBank/DDBJ databases">
        <title>Complete genome of Desulfosporosinus sp. OL.</title>
        <authorList>
            <person name="Mardanov A."/>
            <person name="Beletsky A."/>
            <person name="Panova A."/>
            <person name="Karnachuk O."/>
            <person name="Ravin N."/>
        </authorList>
    </citation>
    <scope>NUCLEOTIDE SEQUENCE [LARGE SCALE GENOMIC DNA]</scope>
    <source>
        <strain evidence="1 2">OL</strain>
    </source>
</reference>
<evidence type="ECO:0000313" key="1">
    <source>
        <dbReference type="EMBL" id="OLN30628.1"/>
    </source>
</evidence>
<dbReference type="STRING" id="1888891.DSOL_2970"/>
<dbReference type="AlphaFoldDB" id="A0A1Q8QTR5"/>
<name>A0A1Q8QTR5_9FIRM</name>
<protein>
    <submittedName>
        <fullName evidence="1">Uncharacterized protein</fullName>
    </submittedName>
</protein>